<keyword evidence="3" id="KW-1185">Reference proteome</keyword>
<dbReference type="EMBL" id="PEOG01000097">
    <property type="protein sequence ID" value="PIM50807.1"/>
    <property type="molecule type" value="Genomic_DNA"/>
</dbReference>
<dbReference type="GO" id="GO:0005524">
    <property type="term" value="F:ATP binding"/>
    <property type="evidence" value="ECO:0007669"/>
    <property type="project" value="InterPro"/>
</dbReference>
<dbReference type="Gene3D" id="3.40.50.300">
    <property type="entry name" value="P-loop containing nucleotide triphosphate hydrolases"/>
    <property type="match status" value="1"/>
</dbReference>
<dbReference type="OrthoDB" id="393237at2"/>
<proteinExistence type="predicted"/>
<dbReference type="InterPro" id="IPR035897">
    <property type="entry name" value="Toll_tir_struct_dom_sf"/>
</dbReference>
<reference evidence="2 3" key="1">
    <citation type="submission" date="2017-11" db="EMBL/GenBank/DDBJ databases">
        <title>Draft genome sequence of Mitsuaria sp. HWN-4.</title>
        <authorList>
            <person name="Gundlapally S.R."/>
        </authorList>
    </citation>
    <scope>NUCLEOTIDE SEQUENCE [LARGE SCALE GENOMIC DNA]</scope>
    <source>
        <strain evidence="2 3">HWN-4</strain>
    </source>
</reference>
<comment type="caution">
    <text evidence="2">The sequence shown here is derived from an EMBL/GenBank/DDBJ whole genome shotgun (WGS) entry which is preliminary data.</text>
</comment>
<feature type="domain" description="AAA+ ATPase" evidence="1">
    <location>
        <begin position="43"/>
        <end position="163"/>
    </location>
</feature>
<dbReference type="RefSeq" id="WP_099864058.1">
    <property type="nucleotide sequence ID" value="NZ_PEOG01000097.1"/>
</dbReference>
<dbReference type="AlphaFoldDB" id="A0A2G9C342"/>
<dbReference type="CDD" id="cd00009">
    <property type="entry name" value="AAA"/>
    <property type="match status" value="1"/>
</dbReference>
<organism evidence="2 3">
    <name type="scientific">Roseateles chitinivorans</name>
    <dbReference type="NCBI Taxonomy" id="2917965"/>
    <lineage>
        <taxon>Bacteria</taxon>
        <taxon>Pseudomonadati</taxon>
        <taxon>Pseudomonadota</taxon>
        <taxon>Betaproteobacteria</taxon>
        <taxon>Burkholderiales</taxon>
        <taxon>Sphaerotilaceae</taxon>
        <taxon>Roseateles</taxon>
    </lineage>
</organism>
<protein>
    <submittedName>
        <fullName evidence="2">ATPase</fullName>
    </submittedName>
</protein>
<gene>
    <name evidence="2" type="ORF">CS062_23055</name>
</gene>
<dbReference type="SMART" id="SM00382">
    <property type="entry name" value="AAA"/>
    <property type="match status" value="1"/>
</dbReference>
<accession>A0A2G9C342</accession>
<dbReference type="GO" id="GO:0007165">
    <property type="term" value="P:signal transduction"/>
    <property type="evidence" value="ECO:0007669"/>
    <property type="project" value="InterPro"/>
</dbReference>
<evidence type="ECO:0000313" key="3">
    <source>
        <dbReference type="Proteomes" id="UP000231501"/>
    </source>
</evidence>
<dbReference type="InterPro" id="IPR003959">
    <property type="entry name" value="ATPase_AAA_core"/>
</dbReference>
<dbReference type="Pfam" id="PF13676">
    <property type="entry name" value="TIR_2"/>
    <property type="match status" value="1"/>
</dbReference>
<name>A0A2G9C342_9BURK</name>
<dbReference type="InterPro" id="IPR000157">
    <property type="entry name" value="TIR_dom"/>
</dbReference>
<dbReference type="InterPro" id="IPR027417">
    <property type="entry name" value="P-loop_NTPase"/>
</dbReference>
<dbReference type="Gene3D" id="3.40.50.10140">
    <property type="entry name" value="Toll/interleukin-1 receptor homology (TIR) domain"/>
    <property type="match status" value="1"/>
</dbReference>
<evidence type="ECO:0000313" key="2">
    <source>
        <dbReference type="EMBL" id="PIM50807.1"/>
    </source>
</evidence>
<dbReference type="GO" id="GO:0016887">
    <property type="term" value="F:ATP hydrolysis activity"/>
    <property type="evidence" value="ECO:0007669"/>
    <property type="project" value="InterPro"/>
</dbReference>
<dbReference type="InterPro" id="IPR003593">
    <property type="entry name" value="AAA+_ATPase"/>
</dbReference>
<dbReference type="Pfam" id="PF00004">
    <property type="entry name" value="AAA"/>
    <property type="match status" value="1"/>
</dbReference>
<dbReference type="Proteomes" id="UP000231501">
    <property type="component" value="Unassembled WGS sequence"/>
</dbReference>
<sequence>MSQNIEEEIKPQLQEVFVLSGAPTYTFVEPVEYARLLVSLRTKGRSIVVEGPSGIGKTTAVINAISAAGISNATQLSARKRKDIAQIESMLLDPENLGTVVIDDFHRLSSKTKRDIADLMKTLADEGASHSKLVVIGITNAGQSLISFGRDLANRIEVIPFETNPDHKVEELIEKGELALNVSLNVRAALVSDSQGSFYIAQMLAYNTCLRAGVLEQSEELVETEESFHAVKAQVMEQLRRSFHDRAIAFARGTKLRREGRAPYLHLLHWLSQSDSWSINCMRETDRHPAQRGSVHQVVTKGFLADLISSSPEIQEVLHFDEASNTLVVQDPQFIFYIRNLSWHNFAEEVGFISIEFPSRYDFALSFAGEDRDVAQALFDALVENEVEVFYDLNEQHRILAADVEEYLAPIYQSEAQFVVCILGPTYPRKIWTKFESANFKERFRDGQVIPVVLSTTQIGVFDETGKVGYISWDRSKDFSKELQSAVSVLLQKCGDGRKAL</sequence>
<dbReference type="SUPFAM" id="SSF52540">
    <property type="entry name" value="P-loop containing nucleoside triphosphate hydrolases"/>
    <property type="match status" value="1"/>
</dbReference>
<evidence type="ECO:0000259" key="1">
    <source>
        <dbReference type="SMART" id="SM00382"/>
    </source>
</evidence>
<dbReference type="SUPFAM" id="SSF52200">
    <property type="entry name" value="Toll/Interleukin receptor TIR domain"/>
    <property type="match status" value="1"/>
</dbReference>